<dbReference type="AlphaFoldDB" id="A0A3E2GWC2"/>
<feature type="non-terminal residue" evidence="2">
    <location>
        <position position="410"/>
    </location>
</feature>
<evidence type="ECO:0000313" key="3">
    <source>
        <dbReference type="Proteomes" id="UP000258309"/>
    </source>
</evidence>
<dbReference type="Proteomes" id="UP000258309">
    <property type="component" value="Unassembled WGS sequence"/>
</dbReference>
<reference evidence="2 3" key="1">
    <citation type="submission" date="2018-05" db="EMBL/GenBank/DDBJ databases">
        <title>Draft genome sequence of Scytalidium lignicola DSM 105466, a ubiquitous saprotrophic fungus.</title>
        <authorList>
            <person name="Buettner E."/>
            <person name="Gebauer A.M."/>
            <person name="Hofrichter M."/>
            <person name="Liers C."/>
            <person name="Kellner H."/>
        </authorList>
    </citation>
    <scope>NUCLEOTIDE SEQUENCE [LARGE SCALE GENOMIC DNA]</scope>
    <source>
        <strain evidence="2 3">DSM 105466</strain>
    </source>
</reference>
<dbReference type="PANTHER" id="PTHR37012:SF2">
    <property type="entry name" value="BZIP DOMAIN-CONTAINING PROTEIN-RELATED"/>
    <property type="match status" value="1"/>
</dbReference>
<evidence type="ECO:0008006" key="4">
    <source>
        <dbReference type="Google" id="ProtNLM"/>
    </source>
</evidence>
<protein>
    <recommendedName>
        <fullName evidence="4">BZIP domain-containing protein</fullName>
    </recommendedName>
</protein>
<feature type="region of interest" description="Disordered" evidence="1">
    <location>
        <begin position="165"/>
        <end position="185"/>
    </location>
</feature>
<dbReference type="SUPFAM" id="SSF57959">
    <property type="entry name" value="Leucine zipper domain"/>
    <property type="match status" value="1"/>
</dbReference>
<gene>
    <name evidence="2" type="ORF">B7463_g10926</name>
</gene>
<evidence type="ECO:0000313" key="2">
    <source>
        <dbReference type="EMBL" id="RFU25416.1"/>
    </source>
</evidence>
<dbReference type="OrthoDB" id="5086080at2759"/>
<dbReference type="OMA" id="ERRIMQQ"/>
<dbReference type="PANTHER" id="PTHR37012">
    <property type="entry name" value="B-ZIP TRANSCRIPTION FACTOR (EUROFUNG)-RELATED"/>
    <property type="match status" value="1"/>
</dbReference>
<dbReference type="CDD" id="cd14688">
    <property type="entry name" value="bZIP_YAP"/>
    <property type="match status" value="1"/>
</dbReference>
<dbReference type="InterPro" id="IPR046347">
    <property type="entry name" value="bZIP_sf"/>
</dbReference>
<organism evidence="2 3">
    <name type="scientific">Scytalidium lignicola</name>
    <name type="common">Hyphomycete</name>
    <dbReference type="NCBI Taxonomy" id="5539"/>
    <lineage>
        <taxon>Eukaryota</taxon>
        <taxon>Fungi</taxon>
        <taxon>Dikarya</taxon>
        <taxon>Ascomycota</taxon>
        <taxon>Pezizomycotina</taxon>
        <taxon>Leotiomycetes</taxon>
        <taxon>Leotiomycetes incertae sedis</taxon>
        <taxon>Scytalidium</taxon>
    </lineage>
</organism>
<evidence type="ECO:0000256" key="1">
    <source>
        <dbReference type="SAM" id="MobiDB-lite"/>
    </source>
</evidence>
<feature type="region of interest" description="Disordered" evidence="1">
    <location>
        <begin position="100"/>
        <end position="151"/>
    </location>
</feature>
<name>A0A3E2GWC2_SCYLI</name>
<proteinExistence type="predicted"/>
<dbReference type="EMBL" id="NCSJ02000335">
    <property type="protein sequence ID" value="RFU25416.1"/>
    <property type="molecule type" value="Genomic_DNA"/>
</dbReference>
<feature type="compositionally biased region" description="Polar residues" evidence="1">
    <location>
        <begin position="171"/>
        <end position="184"/>
    </location>
</feature>
<keyword evidence="3" id="KW-1185">Reference proteome</keyword>
<sequence length="410" mass="46894">MRYKCDGSLQHKNIHPLSAALAAKCPDQAIVPDPKLRRRQINRLAQRASRERTRKRIECLEALVKELRDGRGSETNNNCLCGSSTRHFCETEETVAPFTNKTAQKADEERRIMQQQHPSKRHRPQEIDEERIEGNCASSHKKTASNNDSRSNSYIQNLDFFSLDSPPHHVGNSTESNPQPSTDISPVLVSLISDNLNELSPSRGSNSTESPPTALETSHSSFTQASENNALNLYPNPFLCPSSDPIHNLLNFDPAEVFWREYTPLYIKPFLQTPRVLTDQEKWHGTNEVYKSAIISCRDLWKYNDATFSSEPFAAVMQGWHTLDEKERSHPVWASLHWVDESVFGSWQSKAQRIAMMYLKQRLMIYLSNPTIDNLKDVPVFMRPRPSQETVQHPVLVDFLICFCMEAWSP</sequence>
<feature type="non-terminal residue" evidence="2">
    <location>
        <position position="1"/>
    </location>
</feature>
<dbReference type="GO" id="GO:0003700">
    <property type="term" value="F:DNA-binding transcription factor activity"/>
    <property type="evidence" value="ECO:0007669"/>
    <property type="project" value="InterPro"/>
</dbReference>
<feature type="region of interest" description="Disordered" evidence="1">
    <location>
        <begin position="197"/>
        <end position="222"/>
    </location>
</feature>
<accession>A0A3E2GWC2</accession>
<comment type="caution">
    <text evidence="2">The sequence shown here is derived from an EMBL/GenBank/DDBJ whole genome shotgun (WGS) entry which is preliminary data.</text>
</comment>